<dbReference type="CTD" id="4541"/>
<evidence type="ECO:0000256" key="12">
    <source>
        <dbReference type="ARBA" id="ARBA00023128"/>
    </source>
</evidence>
<sequence length="167" mass="19195">MLMSMLITSWILALTFMALNHPLSFGLIIILQTTSIALSSGLLNFNFWFSYILFLIMIGGMMILFIYMTSIASNEKFTFSKKLTLLGMLSLMLLILLMMMDYYPIMEDTLMSDSLSQNKPYINLSMSKYLNMPNILVMILLMVYLLVTLIAIVKIIHTNFGPLRQKF</sequence>
<dbReference type="GO" id="GO:0031966">
    <property type="term" value="C:mitochondrial membrane"/>
    <property type="evidence" value="ECO:0007669"/>
    <property type="project" value="UniProtKB-SubCell"/>
</dbReference>
<evidence type="ECO:0000256" key="14">
    <source>
        <dbReference type="ARBA" id="ARBA00049551"/>
    </source>
</evidence>
<gene>
    <name evidence="16" type="primary">ND6</name>
</gene>
<dbReference type="InterPro" id="IPR050269">
    <property type="entry name" value="ComplexI_Subunit6"/>
</dbReference>
<evidence type="ECO:0000256" key="8">
    <source>
        <dbReference type="ARBA" id="ARBA00022967"/>
    </source>
</evidence>
<keyword evidence="9 15" id="KW-0249">Electron transport</keyword>
<feature type="transmembrane region" description="Helical" evidence="15">
    <location>
        <begin position="47"/>
        <end position="71"/>
    </location>
</feature>
<organism evidence="16">
    <name type="scientific">Aegorhinus superciliosus</name>
    <dbReference type="NCBI Taxonomy" id="1448030"/>
    <lineage>
        <taxon>Eukaryota</taxon>
        <taxon>Metazoa</taxon>
        <taxon>Ecdysozoa</taxon>
        <taxon>Arthropoda</taxon>
        <taxon>Hexapoda</taxon>
        <taxon>Insecta</taxon>
        <taxon>Pterygota</taxon>
        <taxon>Neoptera</taxon>
        <taxon>Endopterygota</taxon>
        <taxon>Coleoptera</taxon>
        <taxon>Polyphaga</taxon>
        <taxon>Cucujiformia</taxon>
        <taxon>Curculionidae</taxon>
        <taxon>Cyclominae</taxon>
        <taxon>Aegorhinus</taxon>
    </lineage>
</organism>
<feature type="transmembrane region" description="Helical" evidence="15">
    <location>
        <begin position="83"/>
        <end position="105"/>
    </location>
</feature>
<keyword evidence="5 15" id="KW-0813">Transport</keyword>
<keyword evidence="10 15" id="KW-1133">Transmembrane helix</keyword>
<keyword evidence="13 15" id="KW-0472">Membrane</keyword>
<dbReference type="PANTHER" id="PTHR11435">
    <property type="entry name" value="NADH UBIQUINONE OXIDOREDUCTASE SUBUNIT ND6"/>
    <property type="match status" value="1"/>
</dbReference>
<evidence type="ECO:0000256" key="5">
    <source>
        <dbReference type="ARBA" id="ARBA00022448"/>
    </source>
</evidence>
<dbReference type="InterPro" id="IPR001457">
    <property type="entry name" value="NADH_UbQ/plastoQ_OxRdtase_su6"/>
</dbReference>
<evidence type="ECO:0000256" key="4">
    <source>
        <dbReference type="ARBA" id="ARBA00021095"/>
    </source>
</evidence>
<evidence type="ECO:0000256" key="7">
    <source>
        <dbReference type="ARBA" id="ARBA00022692"/>
    </source>
</evidence>
<feature type="transmembrane region" description="Helical" evidence="15">
    <location>
        <begin position="135"/>
        <end position="156"/>
    </location>
</feature>
<keyword evidence="12 15" id="KW-0496">Mitochondrion</keyword>
<evidence type="ECO:0000256" key="1">
    <source>
        <dbReference type="ARBA" id="ARBA00004225"/>
    </source>
</evidence>
<evidence type="ECO:0000256" key="3">
    <source>
        <dbReference type="ARBA" id="ARBA00012944"/>
    </source>
</evidence>
<evidence type="ECO:0000256" key="9">
    <source>
        <dbReference type="ARBA" id="ARBA00022982"/>
    </source>
</evidence>
<dbReference type="RefSeq" id="YP_009158937.1">
    <property type="nucleotide sequence ID" value="NC_027577.1"/>
</dbReference>
<reference evidence="16" key="1">
    <citation type="submission" date="2013-10" db="EMBL/GenBank/DDBJ databases">
        <authorList>
            <person name="Chen S.I."/>
        </authorList>
    </citation>
    <scope>NUCLEOTIDE SEQUENCE</scope>
</reference>
<comment type="subcellular location">
    <subcellularLocation>
        <location evidence="1 15">Mitochondrion membrane</location>
        <topology evidence="1 15">Multi-pass membrane protein</topology>
    </subcellularLocation>
</comment>
<name>A0A0K0K9I4_9CUCU</name>
<dbReference type="Pfam" id="PF00499">
    <property type="entry name" value="Oxidored_q3"/>
    <property type="match status" value="1"/>
</dbReference>
<geneLocation type="mitochondrion" evidence="16"/>
<evidence type="ECO:0000313" key="16">
    <source>
        <dbReference type="EMBL" id="AHG32670.1"/>
    </source>
</evidence>
<keyword evidence="8 15" id="KW-1278">Translocase</keyword>
<reference evidence="16" key="2">
    <citation type="journal article" date="2015" name="Gene">
        <title>Phylogenetic analysis of the complete mitogenome sequence of the raspberry weevil, Aegorhinus superciliosus (Coleoptera: Curculionidae), supports monophyly of the tribe Aterpini.</title>
        <authorList>
            <person name="Cabrera-Brandt M.A."/>
            <person name="Gaitan-Espitia J.D."/>
        </authorList>
    </citation>
    <scope>NUCLEOTIDE SEQUENCE</scope>
</reference>
<comment type="catalytic activity">
    <reaction evidence="14 15">
        <text>a ubiquinone + NADH + 5 H(+)(in) = a ubiquinol + NAD(+) + 4 H(+)(out)</text>
        <dbReference type="Rhea" id="RHEA:29091"/>
        <dbReference type="Rhea" id="RHEA-COMP:9565"/>
        <dbReference type="Rhea" id="RHEA-COMP:9566"/>
        <dbReference type="ChEBI" id="CHEBI:15378"/>
        <dbReference type="ChEBI" id="CHEBI:16389"/>
        <dbReference type="ChEBI" id="CHEBI:17976"/>
        <dbReference type="ChEBI" id="CHEBI:57540"/>
        <dbReference type="ChEBI" id="CHEBI:57945"/>
        <dbReference type="EC" id="7.1.1.2"/>
    </reaction>
</comment>
<proteinExistence type="inferred from homology"/>
<keyword evidence="7 15" id="KW-0812">Transmembrane</keyword>
<accession>A0A0K0K9I4</accession>
<evidence type="ECO:0000256" key="6">
    <source>
        <dbReference type="ARBA" id="ARBA00022660"/>
    </source>
</evidence>
<protein>
    <recommendedName>
        <fullName evidence="4 15">NADH-ubiquinone oxidoreductase chain 6</fullName>
        <ecNumber evidence="3 15">7.1.1.2</ecNumber>
    </recommendedName>
</protein>
<evidence type="ECO:0000256" key="13">
    <source>
        <dbReference type="ARBA" id="ARBA00023136"/>
    </source>
</evidence>
<evidence type="ECO:0000256" key="10">
    <source>
        <dbReference type="ARBA" id="ARBA00022989"/>
    </source>
</evidence>
<evidence type="ECO:0000256" key="2">
    <source>
        <dbReference type="ARBA" id="ARBA00005698"/>
    </source>
</evidence>
<keyword evidence="11 15" id="KW-0520">NAD</keyword>
<dbReference type="GeneID" id="25077883"/>
<comment type="similarity">
    <text evidence="2 15">Belongs to the complex I subunit 6 family.</text>
</comment>
<dbReference type="EC" id="7.1.1.2" evidence="3 15"/>
<dbReference type="EMBL" id="KF785807">
    <property type="protein sequence ID" value="AHG32670.1"/>
    <property type="molecule type" value="Genomic_DNA"/>
</dbReference>
<dbReference type="AlphaFoldDB" id="A0A0K0K9I4"/>
<comment type="function">
    <text evidence="15">Core subunit of the mitochondrial membrane respiratory chain NADH dehydrogenase (Complex I) which catalyzes electron transfer from NADH through the respiratory chain, using ubiquinone as an electron acceptor. Essential for the catalytic activity and assembly of complex I.</text>
</comment>
<dbReference type="PANTHER" id="PTHR11435:SF1">
    <property type="entry name" value="NADH-UBIQUINONE OXIDOREDUCTASE CHAIN 6"/>
    <property type="match status" value="1"/>
</dbReference>
<dbReference type="GO" id="GO:0008137">
    <property type="term" value="F:NADH dehydrogenase (ubiquinone) activity"/>
    <property type="evidence" value="ECO:0007669"/>
    <property type="project" value="UniProtKB-EC"/>
</dbReference>
<keyword evidence="6 15" id="KW-0679">Respiratory chain</keyword>
<evidence type="ECO:0000256" key="15">
    <source>
        <dbReference type="RuleBase" id="RU004430"/>
    </source>
</evidence>
<keyword evidence="15" id="KW-0830">Ubiquinone</keyword>
<evidence type="ECO:0000256" key="11">
    <source>
        <dbReference type="ARBA" id="ARBA00023027"/>
    </source>
</evidence>